<reference evidence="3" key="1">
    <citation type="submission" date="2020-03" db="EMBL/GenBank/DDBJ databases">
        <title>Draft sequencing of Paenibacilllus sp. S3N08.</title>
        <authorList>
            <person name="Kim D.-U."/>
        </authorList>
    </citation>
    <scope>NUCLEOTIDE SEQUENCE</scope>
    <source>
        <strain evidence="3">S3N08</strain>
    </source>
</reference>
<dbReference type="InterPro" id="IPR004175">
    <property type="entry name" value="RNA_CPDase"/>
</dbReference>
<dbReference type="EC" id="3.1.4.58" evidence="2"/>
<keyword evidence="4" id="KW-1185">Reference proteome</keyword>
<feature type="short sequence motif" description="HXTX 2" evidence="2">
    <location>
        <begin position="131"/>
        <end position="134"/>
    </location>
</feature>
<sequence length="190" mass="21970">MITEFPRLFIAISIDEGWRIQLAEQVNLLQHKLPFQKWVHLEDYHITLKFLGEASVEQFPKIQNHLAQVSKMIQPFELTEKGWGTFGPLEAPNILWAGVGGDLDSLNKLQQHIDHMEDHGFPKENRKFHPHLTIARRYKGKAPLAAPIEAYLPKANESIIKWSVTEIKLYQSHVHKSPMYEPLDSFTLSK</sequence>
<dbReference type="InterPro" id="IPR009097">
    <property type="entry name" value="Cyclic_Pdiesterase"/>
</dbReference>
<name>A0ABX0JHL4_9BACL</name>
<dbReference type="PANTHER" id="PTHR35561">
    <property type="entry name" value="RNA 2',3'-CYCLIC PHOSPHODIESTERASE"/>
    <property type="match status" value="1"/>
</dbReference>
<dbReference type="RefSeq" id="WP_166155354.1">
    <property type="nucleotide sequence ID" value="NZ_JAAOIW010000019.1"/>
</dbReference>
<evidence type="ECO:0000256" key="2">
    <source>
        <dbReference type="HAMAP-Rule" id="MF_01940"/>
    </source>
</evidence>
<comment type="function">
    <text evidence="2">Hydrolyzes RNA 2',3'-cyclic phosphodiester to an RNA 2'-phosphomonoester.</text>
</comment>
<feature type="active site" description="Proton acceptor" evidence="2">
    <location>
        <position position="131"/>
    </location>
</feature>
<dbReference type="SUPFAM" id="SSF55144">
    <property type="entry name" value="LigT-like"/>
    <property type="match status" value="1"/>
</dbReference>
<evidence type="ECO:0000313" key="4">
    <source>
        <dbReference type="Proteomes" id="UP001165962"/>
    </source>
</evidence>
<gene>
    <name evidence="3" type="primary">thpR</name>
    <name evidence="3" type="ORF">G9U52_32025</name>
</gene>
<keyword evidence="1 2" id="KW-0378">Hydrolase</keyword>
<comment type="caution">
    <text evidence="3">The sequence shown here is derived from an EMBL/GenBank/DDBJ whole genome shotgun (WGS) entry which is preliminary data.</text>
</comment>
<accession>A0ABX0JHL4</accession>
<dbReference type="EMBL" id="JAAOIW010000019">
    <property type="protein sequence ID" value="NHN34422.1"/>
    <property type="molecule type" value="Genomic_DNA"/>
</dbReference>
<evidence type="ECO:0000313" key="3">
    <source>
        <dbReference type="EMBL" id="NHN34422.1"/>
    </source>
</evidence>
<evidence type="ECO:0000256" key="1">
    <source>
        <dbReference type="ARBA" id="ARBA00022801"/>
    </source>
</evidence>
<dbReference type="NCBIfam" id="TIGR02258">
    <property type="entry name" value="2_5_ligase"/>
    <property type="match status" value="1"/>
</dbReference>
<organism evidence="3 4">
    <name type="scientific">Paenibacillus agricola</name>
    <dbReference type="NCBI Taxonomy" id="2716264"/>
    <lineage>
        <taxon>Bacteria</taxon>
        <taxon>Bacillati</taxon>
        <taxon>Bacillota</taxon>
        <taxon>Bacilli</taxon>
        <taxon>Bacillales</taxon>
        <taxon>Paenibacillaceae</taxon>
        <taxon>Paenibacillus</taxon>
    </lineage>
</organism>
<dbReference type="Pfam" id="PF13563">
    <property type="entry name" value="2_5_RNA_ligase2"/>
    <property type="match status" value="1"/>
</dbReference>
<dbReference type="Proteomes" id="UP001165962">
    <property type="component" value="Unassembled WGS sequence"/>
</dbReference>
<protein>
    <recommendedName>
        <fullName evidence="2">RNA 2',3'-cyclic phosphodiesterase</fullName>
        <shortName evidence="2">RNA 2',3'-CPDase</shortName>
        <ecNumber evidence="2">3.1.4.58</ecNumber>
    </recommendedName>
</protein>
<feature type="active site" description="Proton donor" evidence="2">
    <location>
        <position position="45"/>
    </location>
</feature>
<feature type="short sequence motif" description="HXTX 1" evidence="2">
    <location>
        <begin position="45"/>
        <end position="48"/>
    </location>
</feature>
<comment type="similarity">
    <text evidence="2">Belongs to the 2H phosphoesterase superfamily. ThpR family.</text>
</comment>
<dbReference type="PANTHER" id="PTHR35561:SF1">
    <property type="entry name" value="RNA 2',3'-CYCLIC PHOSPHODIESTERASE"/>
    <property type="match status" value="1"/>
</dbReference>
<proteinExistence type="inferred from homology"/>
<comment type="catalytic activity">
    <reaction evidence="2">
        <text>a 3'-end 2',3'-cyclophospho-ribonucleotide-RNA + H2O = a 3'-end 2'-phospho-ribonucleotide-RNA + H(+)</text>
        <dbReference type="Rhea" id="RHEA:11828"/>
        <dbReference type="Rhea" id="RHEA-COMP:10464"/>
        <dbReference type="Rhea" id="RHEA-COMP:17353"/>
        <dbReference type="ChEBI" id="CHEBI:15377"/>
        <dbReference type="ChEBI" id="CHEBI:15378"/>
        <dbReference type="ChEBI" id="CHEBI:83064"/>
        <dbReference type="ChEBI" id="CHEBI:173113"/>
        <dbReference type="EC" id="3.1.4.58"/>
    </reaction>
</comment>
<dbReference type="HAMAP" id="MF_01940">
    <property type="entry name" value="RNA_CPDase"/>
    <property type="match status" value="1"/>
</dbReference>
<dbReference type="Gene3D" id="3.90.1140.10">
    <property type="entry name" value="Cyclic phosphodiesterase"/>
    <property type="match status" value="1"/>
</dbReference>